<feature type="region of interest" description="Disordered" evidence="1">
    <location>
        <begin position="1"/>
        <end position="25"/>
    </location>
</feature>
<dbReference type="Proteomes" id="UP001500851">
    <property type="component" value="Unassembled WGS sequence"/>
</dbReference>
<dbReference type="Pfam" id="PF11354">
    <property type="entry name" value="DUF3156"/>
    <property type="match status" value="1"/>
</dbReference>
<reference evidence="2 3" key="1">
    <citation type="journal article" date="2019" name="Int. J. Syst. Evol. Microbiol.">
        <title>The Global Catalogue of Microorganisms (GCM) 10K type strain sequencing project: providing services to taxonomists for standard genome sequencing and annotation.</title>
        <authorList>
            <consortium name="The Broad Institute Genomics Platform"/>
            <consortium name="The Broad Institute Genome Sequencing Center for Infectious Disease"/>
            <person name="Wu L."/>
            <person name="Ma J."/>
        </authorList>
    </citation>
    <scope>NUCLEOTIDE SEQUENCE [LARGE SCALE GENOMIC DNA]</scope>
    <source>
        <strain evidence="2 3">JCM 14736</strain>
    </source>
</reference>
<sequence length="209" mass="22154">MSGFEGSITVAPVRGRRERKHPLAGEGPIVDRARRALRFTAEQFGTVRRADRTTVEVRTDDGIDLVLSYDPGNFIFSRVYAFTVSTVLPETTAVPNGVKLTHRGTPRGGAFVSRSGTGTDPSASPLLARLNAAASPHLARIDMVHAGISGSSRRTLTLSPMGGAFVWVLIPPVFKATAFPQGEPARILDLIRAVRALGPTVSPSSSPAA</sequence>
<dbReference type="EMBL" id="BAAAOB010000001">
    <property type="protein sequence ID" value="GAA1786294.1"/>
    <property type="molecule type" value="Genomic_DNA"/>
</dbReference>
<evidence type="ECO:0008006" key="4">
    <source>
        <dbReference type="Google" id="ProtNLM"/>
    </source>
</evidence>
<protein>
    <recommendedName>
        <fullName evidence="4">DUF3156 family protein</fullName>
    </recommendedName>
</protein>
<dbReference type="RefSeq" id="WP_344030923.1">
    <property type="nucleotide sequence ID" value="NZ_BAAAOB010000001.1"/>
</dbReference>
<dbReference type="InterPro" id="IPR021500">
    <property type="entry name" value="DUF3156"/>
</dbReference>
<evidence type="ECO:0000256" key="1">
    <source>
        <dbReference type="SAM" id="MobiDB-lite"/>
    </source>
</evidence>
<gene>
    <name evidence="2" type="ORF">GCM10009768_13950</name>
</gene>
<evidence type="ECO:0000313" key="2">
    <source>
        <dbReference type="EMBL" id="GAA1786294.1"/>
    </source>
</evidence>
<evidence type="ECO:0000313" key="3">
    <source>
        <dbReference type="Proteomes" id="UP001500851"/>
    </source>
</evidence>
<comment type="caution">
    <text evidence="2">The sequence shown here is derived from an EMBL/GenBank/DDBJ whole genome shotgun (WGS) entry which is preliminary data.</text>
</comment>
<name>A0ABN2LFE4_9MICO</name>
<proteinExistence type="predicted"/>
<organism evidence="2 3">
    <name type="scientific">Leucobacter iarius</name>
    <dbReference type="NCBI Taxonomy" id="333963"/>
    <lineage>
        <taxon>Bacteria</taxon>
        <taxon>Bacillati</taxon>
        <taxon>Actinomycetota</taxon>
        <taxon>Actinomycetes</taxon>
        <taxon>Micrococcales</taxon>
        <taxon>Microbacteriaceae</taxon>
        <taxon>Leucobacter</taxon>
    </lineage>
</organism>
<accession>A0ABN2LFE4</accession>
<keyword evidence="3" id="KW-1185">Reference proteome</keyword>